<dbReference type="SUPFAM" id="SSF47336">
    <property type="entry name" value="ACP-like"/>
    <property type="match status" value="1"/>
</dbReference>
<dbReference type="InterPro" id="IPR016039">
    <property type="entry name" value="Thiolase-like"/>
</dbReference>
<dbReference type="GO" id="GO:0005886">
    <property type="term" value="C:plasma membrane"/>
    <property type="evidence" value="ECO:0007669"/>
    <property type="project" value="TreeGrafter"/>
</dbReference>
<accession>A0A1B1AXZ1</accession>
<dbReference type="InterPro" id="IPR042104">
    <property type="entry name" value="PKS_dehydratase_sf"/>
</dbReference>
<dbReference type="InterPro" id="IPR049551">
    <property type="entry name" value="PKS_DH_C"/>
</dbReference>
<dbReference type="Pfam" id="PF02801">
    <property type="entry name" value="Ketoacyl-synt_C"/>
    <property type="match status" value="1"/>
</dbReference>
<dbReference type="GO" id="GO:0017000">
    <property type="term" value="P:antibiotic biosynthetic process"/>
    <property type="evidence" value="ECO:0007669"/>
    <property type="project" value="UniProtKB-KW"/>
</dbReference>
<keyword evidence="4" id="KW-0808">Transferase</keyword>
<evidence type="ECO:0000256" key="4">
    <source>
        <dbReference type="ARBA" id="ARBA00022679"/>
    </source>
</evidence>
<comment type="pathway">
    <text evidence="1">Antibiotic biosynthesis.</text>
</comment>
<keyword evidence="2" id="KW-0596">Phosphopantetheine</keyword>
<dbReference type="STRING" id="68214.AVL59_19230"/>
<feature type="domain" description="Ketosynthase family 3 (KS3)" evidence="8">
    <location>
        <begin position="3"/>
        <end position="463"/>
    </location>
</feature>
<feature type="active site" description="Proton acceptor; for dehydratase activity" evidence="6">
    <location>
        <position position="1491"/>
    </location>
</feature>
<dbReference type="KEGG" id="sgs:AVL59_19230"/>
<sequence length="1945" mass="205421">MNGHRIAVVGVACRYPDADSTEQLWQNVLAGRRAFRRLPDERMNLDDYYSPDPAAPDRFYTRKAAVLEGFEFDRVRYRVAGSTFRSTDMTHWLALDTAARALRDAGFPGGEGLPRPATGVVIGNTLTGEFSRANLMRLRWPYVRRTVGAALREQGWDDAALGAFLAGLETRYKSAFPPIDEDTLAGGLANTIAGRVCNHFDLHGGGFTVDGACSSSLLSVATAANALANGQLEVAIAGGVDLSIDPFEVIGFAKTGALATGEMRVYDRGSNGFWPGEGCGMLVLMRDEDAVARGLRRYAVLAGWGYSSDGRGGITRPEAAGHRLALRRAYDRAGYGIETVAYLEGHGTGTAVGDATELRAFGEARRAADPAAPAAAISTIKGNIGHTKAAAGVAGLIKAILAVYHEVIPPATGHVDPHPELTGDRPALRVPLEPEPWPAGHPVRSGVSSMGFGGINAHVVVEHADRAPDAGLGPEVEALTRSRQDVELLLVDAENLSALRGRIAQLAELCGRLSFAELGDLAATLEHELADRPLRAAIVTGDPEEAGRRFATLLTMLDNGARSVVDIAHGVFLGTSARPPRIGFLFPGQGAGRRGDGGALRRRFAEVDELYRTLPMPPGADLVATEIAQPRIVTSSVAGLRVLALLGIEAVTAAGHSLGELTALHWAGAMDEAGLLRTAAARGRVMARASDGGGTMASVVAPPQAVVPLLVGEPVVIAGYNSPEQTVVSGPADAVKRVCARAAAQGFSANEIRVSHAFHSQAVAPAATAFRDHLRGERFAPLARTMVSTVTGGTLPAETDVPGLLTRQVLDPVRFTEAVRTMAEEVDLFIEVGPGRILRTLAGEIAPGVPAVSLEADSMSLSGLLHAVAVAYTLGAPVRHGELFRDRFTRPFPLDKELRFLTSPCESAPVHDLPILQTPATVRTPEAQTAAAPVAVDGADTLDVLRRLAAERAELPLEAVSAQSNPIDELHLSSITVGQIVTQASRELGLTAPLATSAFATSTLAQLAEMLDELGETARSGDERAAADVAGAGSWVRAFSVELVPAEPGPAVAPPADGDWQLFAADRHPLAAALHTALRRAGLGGGVLLCLPRGCDESHTPLMLAAARAALSPGAPGRFVVVGDRRGAAGLAKTLHLEAPAVVTTLVTLPLAESMPAELVARTVPRIVADIAATAGFSESVYDEAGVRRVPLLRPLPARRGPGGPSALGAQDVLLVTGGGKGITAECALDLARTTGAAIALMGRSAPDSDQELAANLARMAAAGVTHRYVRADITSADEVKAAVEEVRRTLGPVTAILHGAGRNVPQVLANLDESSFRRTLATKITGLETVLAAADPATLRLLVTFGSIIGRAGLRGEADYATANDWLTDLTYRIRDEYPNCRCLALEWSVWSGTGMGERLGVLESLIREGIRPIPPDEGVAVLRRLLTDPDAPTSVVVMGRAEGLPTIMLEPRELPLLRFVDRPRVHYPGVELVVDADLSADDDLYLADHLLDGDLLFPAVFGMEAMAEAAMALTGRSGPPVLEDVEFLRPVVVPVDGKTTIRIAALVTEEGTVQAVIRSDETAFQADHFRATLRFDVPPPDDKAPAAAVEEVRVPLAPMEDLYGPVLFQGDRFQRLLGYHDLAAKGCVAEISTVAAKPWFGGFLPSDLVLADPGTRDALMHAIQCCVPDATLLPAATERLYLADPARVRALDRVTLHAAERSRDGDTYVYDLEVRDPAGALVERWEGLRLRAVRKRDGAGPWTPALLGPYLERRSETVLPTALRMAVWPDGQESAGDTAGRRERTARTLGLALGRKPNLSYRPDGRPEADGGVEVSSSHGAGVTFAVAADRAVGCDVEQVVARSAQEWTDLLGTEGFALATLVAGERDEDLSVAATRVWGAQECLRKTGHARAGLVEISGPRADRWVVLRSGAAQIATFPTTLRGLAAPVVFTMLTESRENGT</sequence>
<dbReference type="EMBL" id="JAGGLP010000005">
    <property type="protein sequence ID" value="MBP2049787.1"/>
    <property type="molecule type" value="Genomic_DNA"/>
</dbReference>
<feature type="domain" description="Carrier" evidence="7">
    <location>
        <begin position="939"/>
        <end position="1015"/>
    </location>
</feature>
<dbReference type="GO" id="GO:0005737">
    <property type="term" value="C:cytoplasm"/>
    <property type="evidence" value="ECO:0007669"/>
    <property type="project" value="TreeGrafter"/>
</dbReference>
<dbReference type="InterPro" id="IPR020807">
    <property type="entry name" value="PKS_DH"/>
</dbReference>
<dbReference type="InterPro" id="IPR050091">
    <property type="entry name" value="PKS_NRPS_Biosynth_Enz"/>
</dbReference>
<dbReference type="InterPro" id="IPR014030">
    <property type="entry name" value="Ketoacyl_synth_N"/>
</dbReference>
<gene>
    <name evidence="10" type="ORF">AVL59_19230</name>
    <name evidence="11" type="ORF">J2Z21_002723</name>
</gene>
<evidence type="ECO:0000256" key="3">
    <source>
        <dbReference type="ARBA" id="ARBA00022553"/>
    </source>
</evidence>
<dbReference type="CDD" id="cd00833">
    <property type="entry name" value="PKS"/>
    <property type="match status" value="1"/>
</dbReference>
<protein>
    <submittedName>
        <fullName evidence="11">Enediyne polyketide synthase</fullName>
    </submittedName>
    <submittedName>
        <fullName evidence="10">Erythronolide synthase</fullName>
    </submittedName>
</protein>
<dbReference type="SUPFAM" id="SSF53901">
    <property type="entry name" value="Thiolase-like"/>
    <property type="match status" value="1"/>
</dbReference>
<proteinExistence type="predicted"/>
<dbReference type="Gene3D" id="3.40.50.720">
    <property type="entry name" value="NAD(P)-binding Rossmann-like Domain"/>
    <property type="match status" value="1"/>
</dbReference>
<evidence type="ECO:0000313" key="13">
    <source>
        <dbReference type="Proteomes" id="UP001519309"/>
    </source>
</evidence>
<dbReference type="Proteomes" id="UP001519309">
    <property type="component" value="Unassembled WGS sequence"/>
</dbReference>
<dbReference type="PANTHER" id="PTHR43775">
    <property type="entry name" value="FATTY ACID SYNTHASE"/>
    <property type="match status" value="1"/>
</dbReference>
<dbReference type="Pfam" id="PF21089">
    <property type="entry name" value="PKS_DH_N"/>
    <property type="match status" value="1"/>
</dbReference>
<evidence type="ECO:0000313" key="12">
    <source>
        <dbReference type="Proteomes" id="UP000092659"/>
    </source>
</evidence>
<dbReference type="Pfam" id="PF14765">
    <property type="entry name" value="PS-DH"/>
    <property type="match status" value="1"/>
</dbReference>
<dbReference type="Gene3D" id="3.40.47.10">
    <property type="match status" value="1"/>
</dbReference>
<dbReference type="GO" id="GO:0006633">
    <property type="term" value="P:fatty acid biosynthetic process"/>
    <property type="evidence" value="ECO:0007669"/>
    <property type="project" value="TreeGrafter"/>
</dbReference>
<dbReference type="InterPro" id="IPR016035">
    <property type="entry name" value="Acyl_Trfase/lysoPLipase"/>
</dbReference>
<name>A0A1B1AXZ1_9ACTN</name>
<evidence type="ECO:0000256" key="5">
    <source>
        <dbReference type="ARBA" id="ARBA00023194"/>
    </source>
</evidence>
<dbReference type="Pfam" id="PF00698">
    <property type="entry name" value="Acyl_transf_1"/>
    <property type="match status" value="1"/>
</dbReference>
<dbReference type="SMART" id="SM00827">
    <property type="entry name" value="PKS_AT"/>
    <property type="match status" value="1"/>
</dbReference>
<dbReference type="InterPro" id="IPR013968">
    <property type="entry name" value="PKS_KR"/>
</dbReference>
<dbReference type="SMART" id="SM00825">
    <property type="entry name" value="PKS_KS"/>
    <property type="match status" value="1"/>
</dbReference>
<evidence type="ECO:0000256" key="2">
    <source>
        <dbReference type="ARBA" id="ARBA00022450"/>
    </source>
</evidence>
<dbReference type="Pfam" id="PF08659">
    <property type="entry name" value="KR"/>
    <property type="match status" value="1"/>
</dbReference>
<evidence type="ECO:0000259" key="7">
    <source>
        <dbReference type="PROSITE" id="PS50075"/>
    </source>
</evidence>
<keyword evidence="13" id="KW-1185">Reference proteome</keyword>
<dbReference type="GO" id="GO:0004312">
    <property type="term" value="F:fatty acid synthase activity"/>
    <property type="evidence" value="ECO:0007669"/>
    <property type="project" value="TreeGrafter"/>
</dbReference>
<reference evidence="11 13" key="2">
    <citation type="submission" date="2021-03" db="EMBL/GenBank/DDBJ databases">
        <title>Genomic Encyclopedia of Type Strains, Phase IV (KMG-IV): sequencing the most valuable type-strain genomes for metagenomic binning, comparative biology and taxonomic classification.</title>
        <authorList>
            <person name="Goeker M."/>
        </authorList>
    </citation>
    <scope>NUCLEOTIDE SEQUENCE [LARGE SCALE GENOMIC DNA]</scope>
    <source>
        <strain evidence="11 13">DSM 40499</strain>
    </source>
</reference>
<feature type="domain" description="PKS/mFAS DH" evidence="9">
    <location>
        <begin position="1456"/>
        <end position="1741"/>
    </location>
</feature>
<dbReference type="InterPro" id="IPR057326">
    <property type="entry name" value="KR_dom"/>
</dbReference>
<dbReference type="SUPFAM" id="SSF52151">
    <property type="entry name" value="FabD/lysophospholipase-like"/>
    <property type="match status" value="1"/>
</dbReference>
<dbReference type="InterPro" id="IPR036736">
    <property type="entry name" value="ACP-like_sf"/>
</dbReference>
<reference evidence="10 12" key="1">
    <citation type="submission" date="2016-06" db="EMBL/GenBank/DDBJ databases">
        <title>Complete genome sequence of Streptomyces griseochromogenes ATCC 14511, the Blasticidin S producer.</title>
        <authorList>
            <person name="Wu L."/>
        </authorList>
    </citation>
    <scope>NUCLEOTIDE SEQUENCE [LARGE SCALE GENOMIC DNA]</scope>
    <source>
        <strain evidence="10 12">ATCC 14511</strain>
    </source>
</reference>
<dbReference type="PROSITE" id="PS52004">
    <property type="entry name" value="KS3_2"/>
    <property type="match status" value="1"/>
</dbReference>
<dbReference type="SMART" id="SM00826">
    <property type="entry name" value="PKS_DH"/>
    <property type="match status" value="1"/>
</dbReference>
<evidence type="ECO:0000313" key="11">
    <source>
        <dbReference type="EMBL" id="MBP2049787.1"/>
    </source>
</evidence>
<dbReference type="Gene3D" id="3.10.129.110">
    <property type="entry name" value="Polyketide synthase dehydratase"/>
    <property type="match status" value="1"/>
</dbReference>
<dbReference type="SUPFAM" id="SSF55048">
    <property type="entry name" value="Probable ACP-binding domain of malonyl-CoA ACP transacylase"/>
    <property type="match status" value="1"/>
</dbReference>
<dbReference type="EMBL" id="CP016279">
    <property type="protein sequence ID" value="ANP51456.1"/>
    <property type="molecule type" value="Genomic_DNA"/>
</dbReference>
<evidence type="ECO:0000256" key="1">
    <source>
        <dbReference type="ARBA" id="ARBA00004792"/>
    </source>
</evidence>
<dbReference type="Pfam" id="PF00109">
    <property type="entry name" value="ketoacyl-synt"/>
    <property type="match status" value="1"/>
</dbReference>
<dbReference type="PANTHER" id="PTHR43775:SF37">
    <property type="entry name" value="SI:DKEY-61P9.11"/>
    <property type="match status" value="1"/>
</dbReference>
<dbReference type="GO" id="GO:0071770">
    <property type="term" value="P:DIM/DIP cell wall layer assembly"/>
    <property type="evidence" value="ECO:0007669"/>
    <property type="project" value="TreeGrafter"/>
</dbReference>
<dbReference type="SUPFAM" id="SSF51735">
    <property type="entry name" value="NAD(P)-binding Rossmann-fold domains"/>
    <property type="match status" value="1"/>
</dbReference>
<dbReference type="InterPro" id="IPR020841">
    <property type="entry name" value="PKS_Beta-ketoAc_synthase_dom"/>
</dbReference>
<dbReference type="InterPro" id="IPR014031">
    <property type="entry name" value="Ketoacyl_synth_C"/>
</dbReference>
<dbReference type="PROSITE" id="PS52019">
    <property type="entry name" value="PKS_MFAS_DH"/>
    <property type="match status" value="1"/>
</dbReference>
<dbReference type="CDD" id="cd08953">
    <property type="entry name" value="KR_2_SDR_x"/>
    <property type="match status" value="1"/>
</dbReference>
<dbReference type="OrthoDB" id="9778690at2"/>
<evidence type="ECO:0000259" key="9">
    <source>
        <dbReference type="PROSITE" id="PS52019"/>
    </source>
</evidence>
<dbReference type="InterPro" id="IPR001227">
    <property type="entry name" value="Ac_transferase_dom_sf"/>
</dbReference>
<dbReference type="Gene3D" id="3.40.366.10">
    <property type="entry name" value="Malonyl-Coenzyme A Acyl Carrier Protein, domain 2"/>
    <property type="match status" value="1"/>
</dbReference>
<keyword evidence="3" id="KW-0597">Phosphoprotein</keyword>
<dbReference type="InterPro" id="IPR049552">
    <property type="entry name" value="PKS_DH_N"/>
</dbReference>
<feature type="region of interest" description="N-terminal hotdog fold" evidence="6">
    <location>
        <begin position="1456"/>
        <end position="1582"/>
    </location>
</feature>
<dbReference type="InterPro" id="IPR049900">
    <property type="entry name" value="PKS_mFAS_DH"/>
</dbReference>
<dbReference type="PROSITE" id="PS50075">
    <property type="entry name" value="CARRIER"/>
    <property type="match status" value="1"/>
</dbReference>
<dbReference type="InterPro" id="IPR036291">
    <property type="entry name" value="NAD(P)-bd_dom_sf"/>
</dbReference>
<evidence type="ECO:0000259" key="8">
    <source>
        <dbReference type="PROSITE" id="PS52004"/>
    </source>
</evidence>
<dbReference type="Gene3D" id="1.10.1200.10">
    <property type="entry name" value="ACP-like"/>
    <property type="match status" value="1"/>
</dbReference>
<dbReference type="SMART" id="SM00822">
    <property type="entry name" value="PKS_KR"/>
    <property type="match status" value="1"/>
</dbReference>
<dbReference type="InterPro" id="IPR009081">
    <property type="entry name" value="PP-bd_ACP"/>
</dbReference>
<feature type="region of interest" description="C-terminal hotdog fold" evidence="6">
    <location>
        <begin position="1596"/>
        <end position="1741"/>
    </location>
</feature>
<organism evidence="10 12">
    <name type="scientific">Streptomyces griseochromogenes</name>
    <dbReference type="NCBI Taxonomy" id="68214"/>
    <lineage>
        <taxon>Bacteria</taxon>
        <taxon>Bacillati</taxon>
        <taxon>Actinomycetota</taxon>
        <taxon>Actinomycetes</taxon>
        <taxon>Kitasatosporales</taxon>
        <taxon>Streptomycetaceae</taxon>
        <taxon>Streptomyces</taxon>
    </lineage>
</organism>
<dbReference type="RefSeq" id="WP_067305917.1">
    <property type="nucleotide sequence ID" value="NZ_CP016279.1"/>
</dbReference>
<dbReference type="InterPro" id="IPR016036">
    <property type="entry name" value="Malonyl_transacylase_ACP-bd"/>
</dbReference>
<evidence type="ECO:0000313" key="10">
    <source>
        <dbReference type="EMBL" id="ANP51456.1"/>
    </source>
</evidence>
<keyword evidence="5" id="KW-0045">Antibiotic biosynthesis</keyword>
<feature type="active site" description="Proton donor; for dehydratase activity" evidence="6">
    <location>
        <position position="1659"/>
    </location>
</feature>
<evidence type="ECO:0000256" key="6">
    <source>
        <dbReference type="PROSITE-ProRule" id="PRU01363"/>
    </source>
</evidence>
<dbReference type="Proteomes" id="UP000092659">
    <property type="component" value="Chromosome"/>
</dbReference>
<dbReference type="InterPro" id="IPR014043">
    <property type="entry name" value="Acyl_transferase_dom"/>
</dbReference>